<evidence type="ECO:0000259" key="3">
    <source>
        <dbReference type="SMART" id="SM00327"/>
    </source>
</evidence>
<keyword evidence="2" id="KW-0732">Signal</keyword>
<dbReference type="InterPro" id="IPR002035">
    <property type="entry name" value="VWF_A"/>
</dbReference>
<name>A0A1H0AZQ5_9RHOB</name>
<reference evidence="4 5" key="1">
    <citation type="submission" date="2016-11" db="EMBL/GenBank/DDBJ databases">
        <authorList>
            <person name="Varghese N."/>
            <person name="Submissions S."/>
        </authorList>
    </citation>
    <scope>NUCLEOTIDE SEQUENCE [LARGE SCALE GENOMIC DNA]</scope>
    <source>
        <strain evidence="4 5">DSM 29620</strain>
    </source>
</reference>
<dbReference type="OrthoDB" id="9805121at2"/>
<keyword evidence="1" id="KW-0472">Membrane</keyword>
<accession>A0A1H0AZQ5</accession>
<dbReference type="Proteomes" id="UP000324252">
    <property type="component" value="Unassembled WGS sequence"/>
</dbReference>
<dbReference type="AlphaFoldDB" id="A0A1H0AZQ5"/>
<sequence>MRLYQTWAAVAALTLAGGVASADSIDPDTFTADLAVGESVTITKTVVISQGSPTTAPLDVMFLFDTTGSMGSQINNAKSAAGDIISGLGGIGDTRTGVAYYDDVAGAFSTPGTGACAPSECGIISDLSGTAANTISGINTLSASGGGDLPEEGNLGVLEVVNNASWRPDSNKFIVMLGDSAFKTPPADATVMAALAAEGVSLIGINYGGSAFENDVLSLGGTVFSGSGGGADILDDIIGSISAAFAEYDEVTLTDLGAAAPEISVSITCTGADSGACNGAVAEGDYDRSVERTFTFDVTFTRDAEGDKDFSLFATTDGRIVAEELDSFPGDGAVIPLPAAGWMLVSGLAGLGFVGRRRRKS</sequence>
<dbReference type="SUPFAM" id="SSF53300">
    <property type="entry name" value="vWA-like"/>
    <property type="match status" value="1"/>
</dbReference>
<keyword evidence="1" id="KW-0812">Transmembrane</keyword>
<protein>
    <submittedName>
        <fullName evidence="4">VPLPA-CTERM protein sorting domain-containing protein</fullName>
    </submittedName>
</protein>
<dbReference type="InterPro" id="IPR036465">
    <property type="entry name" value="vWFA_dom_sf"/>
</dbReference>
<dbReference type="RefSeq" id="WP_149786295.1">
    <property type="nucleotide sequence ID" value="NZ_FNIO01000001.1"/>
</dbReference>
<keyword evidence="1" id="KW-1133">Transmembrane helix</keyword>
<dbReference type="NCBIfam" id="TIGR03370">
    <property type="entry name" value="VPLPA-CTERM"/>
    <property type="match status" value="1"/>
</dbReference>
<dbReference type="Gene3D" id="3.40.50.410">
    <property type="entry name" value="von Willebrand factor, type A domain"/>
    <property type="match status" value="1"/>
</dbReference>
<feature type="transmembrane region" description="Helical" evidence="1">
    <location>
        <begin position="333"/>
        <end position="354"/>
    </location>
</feature>
<evidence type="ECO:0000313" key="5">
    <source>
        <dbReference type="Proteomes" id="UP000324252"/>
    </source>
</evidence>
<feature type="domain" description="VWFA" evidence="3">
    <location>
        <begin position="57"/>
        <end position="242"/>
    </location>
</feature>
<dbReference type="SMART" id="SM00327">
    <property type="entry name" value="VWA"/>
    <property type="match status" value="1"/>
</dbReference>
<feature type="signal peptide" evidence="2">
    <location>
        <begin position="1"/>
        <end position="22"/>
    </location>
</feature>
<dbReference type="InterPro" id="IPR022472">
    <property type="entry name" value="VPLPA-CTERM"/>
</dbReference>
<gene>
    <name evidence="4" type="ORF">SAMN05444142_101845</name>
</gene>
<feature type="chain" id="PRO_5015064395" evidence="2">
    <location>
        <begin position="23"/>
        <end position="361"/>
    </location>
</feature>
<evidence type="ECO:0000256" key="2">
    <source>
        <dbReference type="SAM" id="SignalP"/>
    </source>
</evidence>
<evidence type="ECO:0000313" key="4">
    <source>
        <dbReference type="EMBL" id="SHJ62547.1"/>
    </source>
</evidence>
<keyword evidence="5" id="KW-1185">Reference proteome</keyword>
<proteinExistence type="predicted"/>
<organism evidence="4 5">
    <name type="scientific">Lutimaribacter pacificus</name>
    <dbReference type="NCBI Taxonomy" id="391948"/>
    <lineage>
        <taxon>Bacteria</taxon>
        <taxon>Pseudomonadati</taxon>
        <taxon>Pseudomonadota</taxon>
        <taxon>Alphaproteobacteria</taxon>
        <taxon>Rhodobacterales</taxon>
        <taxon>Roseobacteraceae</taxon>
        <taxon>Lutimaribacter</taxon>
    </lineage>
</organism>
<evidence type="ECO:0000256" key="1">
    <source>
        <dbReference type="SAM" id="Phobius"/>
    </source>
</evidence>
<dbReference type="EMBL" id="FQZZ01000001">
    <property type="protein sequence ID" value="SHJ62547.1"/>
    <property type="molecule type" value="Genomic_DNA"/>
</dbReference>